<proteinExistence type="predicted"/>
<sequence>MASEINLTPKQSDCWNLLFDNIHTEILYGGSAGSGKSYLGCLWIATICLKYPGIRCLIGRTVLAQLKTTTLNTLFETFNKMGLKGGNHYNYNAHSNIITFKNKSEIILKDLQAQPSDPNFDSLAGLELTAAFVDEASQVVALVPTILKSRLRYKLDEFGLTPKLFMSCNPGQNFLKKDYYIPYVQGNLTAPKAFIPALPTDNPNLPDSYIELLRALPIIQRRRLLEGDWNYMEDDDALFNFDSISNSVFHMAPNPNNRRFMTIDVARFGADRSVVMIWNGLVLIECKIFRKLDTTQLAAEIEELIEIYQVHRNSIIVDSDGVGGGVADMIKGTNFVNNSKALFAQNFSNLKSQCYVKLSELFKEGKMSINLIDNTLVDELTQELLAVKLKDIDKDNRVGIQSKDEMKKMLGRSPDLGDCVCMRMWWELKNIKSTGRYALQFTNYG</sequence>
<dbReference type="EMBL" id="LR798237">
    <property type="protein sequence ID" value="CAB5212639.1"/>
    <property type="molecule type" value="Genomic_DNA"/>
</dbReference>
<dbReference type="Gene3D" id="3.30.420.240">
    <property type="match status" value="1"/>
</dbReference>
<accession>A0A6J7WF89</accession>
<protein>
    <submittedName>
        <fullName evidence="1">Terminase-like family</fullName>
    </submittedName>
</protein>
<reference evidence="1" key="1">
    <citation type="submission" date="2020-05" db="EMBL/GenBank/DDBJ databases">
        <authorList>
            <person name="Chiriac C."/>
            <person name="Salcher M."/>
            <person name="Ghai R."/>
            <person name="Kavagutti S V."/>
        </authorList>
    </citation>
    <scope>NUCLEOTIDE SEQUENCE</scope>
</reference>
<name>A0A6J7WF89_9CAUD</name>
<evidence type="ECO:0000313" key="1">
    <source>
        <dbReference type="EMBL" id="CAB5212639.1"/>
    </source>
</evidence>
<gene>
    <name evidence="1" type="ORF">UFOVP187_38</name>
</gene>
<dbReference type="Pfam" id="PF03237">
    <property type="entry name" value="Terminase_6N"/>
    <property type="match status" value="1"/>
</dbReference>
<organism evidence="1">
    <name type="scientific">uncultured Caudovirales phage</name>
    <dbReference type="NCBI Taxonomy" id="2100421"/>
    <lineage>
        <taxon>Viruses</taxon>
        <taxon>Duplodnaviria</taxon>
        <taxon>Heunggongvirae</taxon>
        <taxon>Uroviricota</taxon>
        <taxon>Caudoviricetes</taxon>
        <taxon>Peduoviridae</taxon>
        <taxon>Maltschvirus</taxon>
        <taxon>Maltschvirus maltsch</taxon>
    </lineage>
</organism>
<dbReference type="Gene3D" id="3.40.50.300">
    <property type="entry name" value="P-loop containing nucleotide triphosphate hydrolases"/>
    <property type="match status" value="1"/>
</dbReference>
<dbReference type="InterPro" id="IPR027417">
    <property type="entry name" value="P-loop_NTPase"/>
</dbReference>